<evidence type="ECO:0008006" key="4">
    <source>
        <dbReference type="Google" id="ProtNLM"/>
    </source>
</evidence>
<dbReference type="AlphaFoldDB" id="A0A078B6Y4"/>
<dbReference type="InParanoid" id="A0A078B6Y4"/>
<protein>
    <recommendedName>
        <fullName evidence="4">Transmembrane protein</fullName>
    </recommendedName>
</protein>
<evidence type="ECO:0000313" key="2">
    <source>
        <dbReference type="EMBL" id="CDW89951.1"/>
    </source>
</evidence>
<sequence>MDGGNKMDGGGQMGYLNYFEIIDGANSLRHRHRWDILQITLKIKVSIEIKPNSHICGRLRKLIFFIFFIFIIGLISPAHSVLLVALVGCVNKNEKFDQTKVIDKQIILIKIFLKIFSQPSQFNKILNSIIISQTQGNLQGIDASTKSINCWLQLVLVFHQQS</sequence>
<organism evidence="2 3">
    <name type="scientific">Stylonychia lemnae</name>
    <name type="common">Ciliate</name>
    <dbReference type="NCBI Taxonomy" id="5949"/>
    <lineage>
        <taxon>Eukaryota</taxon>
        <taxon>Sar</taxon>
        <taxon>Alveolata</taxon>
        <taxon>Ciliophora</taxon>
        <taxon>Intramacronucleata</taxon>
        <taxon>Spirotrichea</taxon>
        <taxon>Stichotrichia</taxon>
        <taxon>Sporadotrichida</taxon>
        <taxon>Oxytrichidae</taxon>
        <taxon>Stylonychinae</taxon>
        <taxon>Stylonychia</taxon>
    </lineage>
</organism>
<evidence type="ECO:0000313" key="3">
    <source>
        <dbReference type="Proteomes" id="UP000039865"/>
    </source>
</evidence>
<keyword evidence="1" id="KW-0812">Transmembrane</keyword>
<dbReference type="Proteomes" id="UP000039865">
    <property type="component" value="Unassembled WGS sequence"/>
</dbReference>
<dbReference type="EMBL" id="CCKQ01018015">
    <property type="protein sequence ID" value="CDW89951.1"/>
    <property type="molecule type" value="Genomic_DNA"/>
</dbReference>
<reference evidence="2 3" key="1">
    <citation type="submission" date="2014-06" db="EMBL/GenBank/DDBJ databases">
        <authorList>
            <person name="Swart Estienne"/>
        </authorList>
    </citation>
    <scope>NUCLEOTIDE SEQUENCE [LARGE SCALE GENOMIC DNA]</scope>
    <source>
        <strain evidence="2 3">130c</strain>
    </source>
</reference>
<evidence type="ECO:0000256" key="1">
    <source>
        <dbReference type="SAM" id="Phobius"/>
    </source>
</evidence>
<name>A0A078B6Y4_STYLE</name>
<feature type="transmembrane region" description="Helical" evidence="1">
    <location>
        <begin position="62"/>
        <end position="88"/>
    </location>
</feature>
<keyword evidence="1" id="KW-0472">Membrane</keyword>
<proteinExistence type="predicted"/>
<keyword evidence="3" id="KW-1185">Reference proteome</keyword>
<keyword evidence="1" id="KW-1133">Transmembrane helix</keyword>
<accession>A0A078B6Y4</accession>
<gene>
    <name evidence="2" type="primary">Contig11102.g11864</name>
    <name evidence="2" type="ORF">STYLEM_19091</name>
</gene>